<evidence type="ECO:0000259" key="6">
    <source>
        <dbReference type="Pfam" id="PF14905"/>
    </source>
</evidence>
<evidence type="ECO:0000256" key="2">
    <source>
        <dbReference type="ARBA" id="ARBA00023136"/>
    </source>
</evidence>
<keyword evidence="2" id="KW-0472">Membrane</keyword>
<evidence type="ECO:0000313" key="8">
    <source>
        <dbReference type="Proteomes" id="UP000886740"/>
    </source>
</evidence>
<keyword evidence="4" id="KW-0732">Signal</keyword>
<dbReference type="InterPro" id="IPR037066">
    <property type="entry name" value="Plug_dom_sf"/>
</dbReference>
<name>A0A9D1X6U6_9BACT</name>
<dbReference type="SUPFAM" id="SSF49478">
    <property type="entry name" value="Cna protein B-type domain"/>
    <property type="match status" value="1"/>
</dbReference>
<dbReference type="Pfam" id="PF07715">
    <property type="entry name" value="Plug"/>
    <property type="match status" value="1"/>
</dbReference>
<sequence>MKAKRAWSYLFLFFLSGIAQMAVAQIHGRLLDASNREAIDYADIFLYETGNSKPIQQTFPNERGEFRFEQVGKGRYAIMARLVGYDILSQRDIEVNGAPVNLGDLMMKPLEIGIAEVEVVASKRQLVYKLDKKVVEATSNMMAGGGSAVDVLENTPSIRVDAEGDITFRGSSGFLVYIDGKPSVFTGTQALEQVPAGHIENIEIITTPSAKHDTEGDVGIINIITKKHSRQGLSGMINLSGSTWLSRHVDFLLTQQNARSRWYVGGQWTDRMRKSDFDQEKLTIVGNQTTSSHAIGPRTGDSYHYTLKGGWSLSLPKTTITLDLEGGYGGNKRKGEMNYEETITLKGGSPVTTRYTSIDDYDNDENIGLGSLSVQHKFNDKGHEISASAYYKYGGNALEYFFNDLMSLQGERQQGHRAYESEHRETLRANLDYALPFGKGGKLEAGYQYYSYLEDGDYKMEWWDPEKQIFYWRDDIYNTFYFQEGVNSIYAILSQSWNNFEAQAGVRGEHTHTVLRSSVEGADRTKNRFEFFPSVHLGYNFPNGHRLLASYSRRTTRPQLYYMEPYITYRDFYTAEIGNPDIRPEYINSFELNYQKSFGENSVSATLFHRSRKDKIERLRVPYSAGVTLDSMANVGHDYSTGLELSLNLHPVRWWNTTVNGNLYHYKVKNEQAAGGNTSTSTNYDILWNNLFDLGKYTRLQLDGSFVGPSVTTQGRTDAYWYANLAVRQQLFNRRLTATLAFRDIFRSAKYVSDIQTADLRSLTRIKPKYPQITLTLSWTFNSYKAKSNATREDRSEMFEGIRH</sequence>
<evidence type="ECO:0000313" key="7">
    <source>
        <dbReference type="EMBL" id="HIX73597.1"/>
    </source>
</evidence>
<feature type="signal peptide" evidence="4">
    <location>
        <begin position="1"/>
        <end position="24"/>
    </location>
</feature>
<dbReference type="InterPro" id="IPR036942">
    <property type="entry name" value="Beta-barrel_TonB_sf"/>
</dbReference>
<dbReference type="Gene3D" id="2.170.130.10">
    <property type="entry name" value="TonB-dependent receptor, plug domain"/>
    <property type="match status" value="1"/>
</dbReference>
<feature type="chain" id="PRO_5038822307" evidence="4">
    <location>
        <begin position="25"/>
        <end position="804"/>
    </location>
</feature>
<dbReference type="EMBL" id="DXEL01000009">
    <property type="protein sequence ID" value="HIX73597.1"/>
    <property type="molecule type" value="Genomic_DNA"/>
</dbReference>
<comment type="subcellular location">
    <subcellularLocation>
        <location evidence="1">Cell outer membrane</location>
    </subcellularLocation>
</comment>
<dbReference type="AlphaFoldDB" id="A0A9D1X6U6"/>
<organism evidence="7 8">
    <name type="scientific">Candidatus Parabacteroides intestinipullorum</name>
    <dbReference type="NCBI Taxonomy" id="2838723"/>
    <lineage>
        <taxon>Bacteria</taxon>
        <taxon>Pseudomonadati</taxon>
        <taxon>Bacteroidota</taxon>
        <taxon>Bacteroidia</taxon>
        <taxon>Bacteroidales</taxon>
        <taxon>Tannerellaceae</taxon>
        <taxon>Parabacteroides</taxon>
    </lineage>
</organism>
<proteinExistence type="predicted"/>
<keyword evidence="3" id="KW-0998">Cell outer membrane</keyword>
<gene>
    <name evidence="7" type="ORF">H9977_00870</name>
</gene>
<reference evidence="7" key="1">
    <citation type="journal article" date="2021" name="PeerJ">
        <title>Extensive microbial diversity within the chicken gut microbiome revealed by metagenomics and culture.</title>
        <authorList>
            <person name="Gilroy R."/>
            <person name="Ravi A."/>
            <person name="Getino M."/>
            <person name="Pursley I."/>
            <person name="Horton D.L."/>
            <person name="Alikhan N.F."/>
            <person name="Baker D."/>
            <person name="Gharbi K."/>
            <person name="Hall N."/>
            <person name="Watson M."/>
            <person name="Adriaenssens E.M."/>
            <person name="Foster-Nyarko E."/>
            <person name="Jarju S."/>
            <person name="Secka A."/>
            <person name="Antonio M."/>
            <person name="Oren A."/>
            <person name="Chaudhuri R.R."/>
            <person name="La Ragione R."/>
            <person name="Hildebrand F."/>
            <person name="Pallen M.J."/>
        </authorList>
    </citation>
    <scope>NUCLEOTIDE SEQUENCE</scope>
    <source>
        <strain evidence="7">ChiGjej6B6-14162</strain>
    </source>
</reference>
<evidence type="ECO:0000259" key="5">
    <source>
        <dbReference type="Pfam" id="PF07715"/>
    </source>
</evidence>
<dbReference type="GO" id="GO:0009279">
    <property type="term" value="C:cell outer membrane"/>
    <property type="evidence" value="ECO:0007669"/>
    <property type="project" value="UniProtKB-SubCell"/>
</dbReference>
<feature type="domain" description="TonB-dependent receptor plug" evidence="5">
    <location>
        <begin position="144"/>
        <end position="210"/>
    </location>
</feature>
<dbReference type="Pfam" id="PF14905">
    <property type="entry name" value="OMP_b-brl_3"/>
    <property type="match status" value="1"/>
</dbReference>
<comment type="caution">
    <text evidence="7">The sequence shown here is derived from an EMBL/GenBank/DDBJ whole genome shotgun (WGS) entry which is preliminary data.</text>
</comment>
<evidence type="ECO:0000256" key="4">
    <source>
        <dbReference type="SAM" id="SignalP"/>
    </source>
</evidence>
<evidence type="ECO:0000256" key="1">
    <source>
        <dbReference type="ARBA" id="ARBA00004442"/>
    </source>
</evidence>
<dbReference type="Pfam" id="PF13620">
    <property type="entry name" value="CarboxypepD_reg"/>
    <property type="match status" value="1"/>
</dbReference>
<reference evidence="7" key="2">
    <citation type="submission" date="2021-04" db="EMBL/GenBank/DDBJ databases">
        <authorList>
            <person name="Gilroy R."/>
        </authorList>
    </citation>
    <scope>NUCLEOTIDE SEQUENCE</scope>
    <source>
        <strain evidence="7">ChiGjej6B6-14162</strain>
    </source>
</reference>
<dbReference type="Proteomes" id="UP000886740">
    <property type="component" value="Unassembled WGS sequence"/>
</dbReference>
<keyword evidence="7" id="KW-0675">Receptor</keyword>
<accession>A0A9D1X6U6</accession>
<evidence type="ECO:0000256" key="3">
    <source>
        <dbReference type="ARBA" id="ARBA00023237"/>
    </source>
</evidence>
<dbReference type="PANTHER" id="PTHR40980:SF4">
    <property type="entry name" value="TONB-DEPENDENT RECEPTOR-LIKE BETA-BARREL DOMAIN-CONTAINING PROTEIN"/>
    <property type="match status" value="1"/>
</dbReference>
<protein>
    <submittedName>
        <fullName evidence="7">TonB-dependent receptor family protein</fullName>
    </submittedName>
</protein>
<dbReference type="Gene3D" id="2.40.170.20">
    <property type="entry name" value="TonB-dependent receptor, beta-barrel domain"/>
    <property type="match status" value="1"/>
</dbReference>
<dbReference type="InterPro" id="IPR041700">
    <property type="entry name" value="OMP_b-brl_3"/>
</dbReference>
<dbReference type="InterPro" id="IPR012910">
    <property type="entry name" value="Plug_dom"/>
</dbReference>
<feature type="domain" description="Outer membrane protein beta-barrel" evidence="6">
    <location>
        <begin position="376"/>
        <end position="779"/>
    </location>
</feature>
<dbReference type="SUPFAM" id="SSF56935">
    <property type="entry name" value="Porins"/>
    <property type="match status" value="1"/>
</dbReference>
<dbReference type="PANTHER" id="PTHR40980">
    <property type="entry name" value="PLUG DOMAIN-CONTAINING PROTEIN"/>
    <property type="match status" value="1"/>
</dbReference>